<dbReference type="InterPro" id="IPR036444">
    <property type="entry name" value="PLipase_A2_dom_sf"/>
</dbReference>
<comment type="cofactor">
    <cofactor evidence="4">
        <name>Ca(2+)</name>
        <dbReference type="ChEBI" id="CHEBI:29108"/>
    </cofactor>
    <text evidence="4">Binds 1 Ca(2+) ion per subunit.</text>
</comment>
<feature type="binding site" evidence="4">
    <location>
        <position position="16"/>
    </location>
    <ligand>
        <name>Ca(2+)</name>
        <dbReference type="ChEBI" id="CHEBI:29108"/>
    </ligand>
</feature>
<organism evidence="9 10">
    <name type="scientific">Mizuhopecten yessoensis</name>
    <name type="common">Japanese scallop</name>
    <name type="synonym">Patinopecten yessoensis</name>
    <dbReference type="NCBI Taxonomy" id="6573"/>
    <lineage>
        <taxon>Eukaryota</taxon>
        <taxon>Metazoa</taxon>
        <taxon>Spiralia</taxon>
        <taxon>Lophotrochozoa</taxon>
        <taxon>Mollusca</taxon>
        <taxon>Bivalvia</taxon>
        <taxon>Autobranchia</taxon>
        <taxon>Pteriomorphia</taxon>
        <taxon>Pectinida</taxon>
        <taxon>Pectinoidea</taxon>
        <taxon>Pectinidae</taxon>
        <taxon>Mizuhopecten</taxon>
    </lineage>
</organism>
<gene>
    <name evidence="9" type="ORF">KP79_PYT13771</name>
</gene>
<dbReference type="GO" id="GO:0005576">
    <property type="term" value="C:extracellular region"/>
    <property type="evidence" value="ECO:0007669"/>
    <property type="project" value="UniProtKB-SubCell"/>
</dbReference>
<evidence type="ECO:0000256" key="6">
    <source>
        <dbReference type="RuleBase" id="RU003654"/>
    </source>
</evidence>
<dbReference type="GO" id="GO:0006644">
    <property type="term" value="P:phospholipid metabolic process"/>
    <property type="evidence" value="ECO:0007669"/>
    <property type="project" value="InterPro"/>
</dbReference>
<feature type="disulfide bond" evidence="5">
    <location>
        <begin position="17"/>
        <end position="33"/>
    </location>
</feature>
<keyword evidence="10" id="KW-1185">Reference proteome</keyword>
<comment type="subcellular location">
    <subcellularLocation>
        <location evidence="1 7">Secreted</location>
    </subcellularLocation>
</comment>
<comment type="catalytic activity">
    <reaction evidence="7">
        <text>a 1,2-diacyl-sn-glycero-3-phosphocholine + H2O = a 1-acyl-sn-glycero-3-phosphocholine + a fatty acid + H(+)</text>
        <dbReference type="Rhea" id="RHEA:15801"/>
        <dbReference type="ChEBI" id="CHEBI:15377"/>
        <dbReference type="ChEBI" id="CHEBI:15378"/>
        <dbReference type="ChEBI" id="CHEBI:28868"/>
        <dbReference type="ChEBI" id="CHEBI:57643"/>
        <dbReference type="ChEBI" id="CHEBI:58168"/>
        <dbReference type="EC" id="3.1.1.4"/>
    </reaction>
</comment>
<dbReference type="Pfam" id="PF00068">
    <property type="entry name" value="Phospholip_A2_1"/>
    <property type="match status" value="1"/>
</dbReference>
<dbReference type="InterPro" id="IPR016090">
    <property type="entry name" value="PLA2-like_dom"/>
</dbReference>
<accession>A0A210R601</accession>
<dbReference type="SUPFAM" id="SSF48619">
    <property type="entry name" value="Phospholipase A2, PLA2"/>
    <property type="match status" value="1"/>
</dbReference>
<dbReference type="OrthoDB" id="6038841at2759"/>
<evidence type="ECO:0000256" key="1">
    <source>
        <dbReference type="ARBA" id="ARBA00004613"/>
    </source>
</evidence>
<dbReference type="GO" id="GO:0004623">
    <property type="term" value="F:phospholipase A2 activity"/>
    <property type="evidence" value="ECO:0007669"/>
    <property type="project" value="UniProtKB-EC"/>
</dbReference>
<feature type="binding site" evidence="4">
    <location>
        <position position="18"/>
    </location>
    <ligand>
        <name>Ca(2+)</name>
        <dbReference type="ChEBI" id="CHEBI:29108"/>
    </ligand>
</feature>
<evidence type="ECO:0000256" key="5">
    <source>
        <dbReference type="PIRSR" id="PIRSR601211-3"/>
    </source>
</evidence>
<sequence length="77" mass="8868">MLTGRSGMDFNGYGNYCGMGGGGIPLDPIDECCMHHDRCYGQVNIRDCFLEPSFMRMKPYTARYKWFMENGNFQCCE</sequence>
<feature type="domain" description="Phospholipase A2-like central" evidence="8">
    <location>
        <begin position="3"/>
        <end position="74"/>
    </location>
</feature>
<feature type="binding site" evidence="4">
    <location>
        <position position="37"/>
    </location>
    <ligand>
        <name>Ca(2+)</name>
        <dbReference type="ChEBI" id="CHEBI:29108"/>
    </ligand>
</feature>
<evidence type="ECO:0000256" key="7">
    <source>
        <dbReference type="RuleBase" id="RU361236"/>
    </source>
</evidence>
<keyword evidence="7" id="KW-0378">Hydrolase</keyword>
<keyword evidence="4" id="KW-0479">Metal-binding</keyword>
<dbReference type="SMART" id="SM00085">
    <property type="entry name" value="PA2c"/>
    <property type="match status" value="1"/>
</dbReference>
<dbReference type="Gene3D" id="1.20.90.10">
    <property type="entry name" value="Phospholipase A2 domain"/>
    <property type="match status" value="1"/>
</dbReference>
<dbReference type="GO" id="GO:0016042">
    <property type="term" value="P:lipid catabolic process"/>
    <property type="evidence" value="ECO:0007669"/>
    <property type="project" value="InterPro"/>
</dbReference>
<dbReference type="InterPro" id="IPR001211">
    <property type="entry name" value="PLA2"/>
</dbReference>
<keyword evidence="2 7" id="KW-0964">Secreted</keyword>
<evidence type="ECO:0000313" key="9">
    <source>
        <dbReference type="EMBL" id="OWF56497.1"/>
    </source>
</evidence>
<comment type="caution">
    <text evidence="9">The sequence shown here is derived from an EMBL/GenBank/DDBJ whole genome shotgun (WGS) entry which is preliminary data.</text>
</comment>
<evidence type="ECO:0000256" key="3">
    <source>
        <dbReference type="ARBA" id="ARBA00023157"/>
    </source>
</evidence>
<reference evidence="9 10" key="1">
    <citation type="journal article" date="2017" name="Nat. Ecol. Evol.">
        <title>Scallop genome provides insights into evolution of bilaterian karyotype and development.</title>
        <authorList>
            <person name="Wang S."/>
            <person name="Zhang J."/>
            <person name="Jiao W."/>
            <person name="Li J."/>
            <person name="Xun X."/>
            <person name="Sun Y."/>
            <person name="Guo X."/>
            <person name="Huan P."/>
            <person name="Dong B."/>
            <person name="Zhang L."/>
            <person name="Hu X."/>
            <person name="Sun X."/>
            <person name="Wang J."/>
            <person name="Zhao C."/>
            <person name="Wang Y."/>
            <person name="Wang D."/>
            <person name="Huang X."/>
            <person name="Wang R."/>
            <person name="Lv J."/>
            <person name="Li Y."/>
            <person name="Zhang Z."/>
            <person name="Liu B."/>
            <person name="Lu W."/>
            <person name="Hui Y."/>
            <person name="Liang J."/>
            <person name="Zhou Z."/>
            <person name="Hou R."/>
            <person name="Li X."/>
            <person name="Liu Y."/>
            <person name="Li H."/>
            <person name="Ning X."/>
            <person name="Lin Y."/>
            <person name="Zhao L."/>
            <person name="Xing Q."/>
            <person name="Dou J."/>
            <person name="Li Y."/>
            <person name="Mao J."/>
            <person name="Guo H."/>
            <person name="Dou H."/>
            <person name="Li T."/>
            <person name="Mu C."/>
            <person name="Jiang W."/>
            <person name="Fu Q."/>
            <person name="Fu X."/>
            <person name="Miao Y."/>
            <person name="Liu J."/>
            <person name="Yu Q."/>
            <person name="Li R."/>
            <person name="Liao H."/>
            <person name="Li X."/>
            <person name="Kong Y."/>
            <person name="Jiang Z."/>
            <person name="Chourrout D."/>
            <person name="Li R."/>
            <person name="Bao Z."/>
        </authorList>
    </citation>
    <scope>NUCLEOTIDE SEQUENCE [LARGE SCALE GENOMIC DNA]</scope>
    <source>
        <strain evidence="9 10">PY_sf001</strain>
    </source>
</reference>
<dbReference type="EMBL" id="NEDP02000186">
    <property type="protein sequence ID" value="OWF56497.1"/>
    <property type="molecule type" value="Genomic_DNA"/>
</dbReference>
<proteinExistence type="inferred from homology"/>
<protein>
    <recommendedName>
        <fullName evidence="7">Phospholipase A2</fullName>
        <ecNumber evidence="7">3.1.1.4</ecNumber>
    </recommendedName>
</protein>
<dbReference type="GO" id="GO:0050482">
    <property type="term" value="P:arachidonate secretion"/>
    <property type="evidence" value="ECO:0007669"/>
    <property type="project" value="InterPro"/>
</dbReference>
<keyword evidence="3 5" id="KW-1015">Disulfide bond</keyword>
<dbReference type="PROSITE" id="PS00118">
    <property type="entry name" value="PA2_HIS"/>
    <property type="match status" value="1"/>
</dbReference>
<comment type="similarity">
    <text evidence="6">Belongs to the phospholipase A2 family.</text>
</comment>
<evidence type="ECO:0000256" key="2">
    <source>
        <dbReference type="ARBA" id="ARBA00022525"/>
    </source>
</evidence>
<name>A0A210R601_MIZYE</name>
<dbReference type="InterPro" id="IPR033113">
    <property type="entry name" value="PLA2_histidine"/>
</dbReference>
<dbReference type="PANTHER" id="PTHR11716">
    <property type="entry name" value="PHOSPHOLIPASE A2 FAMILY MEMBER"/>
    <property type="match status" value="1"/>
</dbReference>
<dbReference type="PANTHER" id="PTHR11716:SF107">
    <property type="entry name" value="PHOSPHOLIPASE A2"/>
    <property type="match status" value="1"/>
</dbReference>
<dbReference type="STRING" id="6573.A0A210R601"/>
<keyword evidence="7" id="KW-0443">Lipid metabolism</keyword>
<dbReference type="AlphaFoldDB" id="A0A210R601"/>
<evidence type="ECO:0000259" key="8">
    <source>
        <dbReference type="SMART" id="SM00085"/>
    </source>
</evidence>
<keyword evidence="4 7" id="KW-0106">Calcium</keyword>
<dbReference type="PRINTS" id="PR00389">
    <property type="entry name" value="PHPHLIPASEA2"/>
</dbReference>
<dbReference type="EC" id="3.1.1.4" evidence="7"/>
<dbReference type="Proteomes" id="UP000242188">
    <property type="component" value="Unassembled WGS sequence"/>
</dbReference>
<feature type="binding site" evidence="4">
    <location>
        <position position="20"/>
    </location>
    <ligand>
        <name>Ca(2+)</name>
        <dbReference type="ChEBI" id="CHEBI:29108"/>
    </ligand>
</feature>
<evidence type="ECO:0000256" key="4">
    <source>
        <dbReference type="PIRSR" id="PIRSR601211-2"/>
    </source>
</evidence>
<evidence type="ECO:0000313" key="10">
    <source>
        <dbReference type="Proteomes" id="UP000242188"/>
    </source>
</evidence>
<dbReference type="GO" id="GO:0005509">
    <property type="term" value="F:calcium ion binding"/>
    <property type="evidence" value="ECO:0007669"/>
    <property type="project" value="InterPro"/>
</dbReference>